<evidence type="ECO:0000313" key="1">
    <source>
        <dbReference type="EMBL" id="KAK8500018.1"/>
    </source>
</evidence>
<protein>
    <recommendedName>
        <fullName evidence="3">RNase H type-1 domain-containing protein</fullName>
    </recommendedName>
</protein>
<gene>
    <name evidence="1" type="ORF">V6N12_037879</name>
</gene>
<dbReference type="Proteomes" id="UP001472677">
    <property type="component" value="Unassembled WGS sequence"/>
</dbReference>
<evidence type="ECO:0000313" key="2">
    <source>
        <dbReference type="Proteomes" id="UP001472677"/>
    </source>
</evidence>
<evidence type="ECO:0008006" key="3">
    <source>
        <dbReference type="Google" id="ProtNLM"/>
    </source>
</evidence>
<sequence>MDCRDAYEMVALGNPKQLGSSLMSGLLEMQHRPWEIQFSFIKRKGNVPADLMARLAWHGSPEYRRYMEPPPTVLEAV</sequence>
<reference evidence="1 2" key="1">
    <citation type="journal article" date="2024" name="G3 (Bethesda)">
        <title>Genome assembly of Hibiscus sabdariffa L. provides insights into metabolisms of medicinal natural products.</title>
        <authorList>
            <person name="Kim T."/>
        </authorList>
    </citation>
    <scope>NUCLEOTIDE SEQUENCE [LARGE SCALE GENOMIC DNA]</scope>
    <source>
        <strain evidence="1">TK-2024</strain>
        <tissue evidence="1">Old leaves</tissue>
    </source>
</reference>
<dbReference type="EMBL" id="JBBPBM010000224">
    <property type="protein sequence ID" value="KAK8500018.1"/>
    <property type="molecule type" value="Genomic_DNA"/>
</dbReference>
<name>A0ABR2B010_9ROSI</name>
<keyword evidence="2" id="KW-1185">Reference proteome</keyword>
<proteinExistence type="predicted"/>
<accession>A0ABR2B010</accession>
<comment type="caution">
    <text evidence="1">The sequence shown here is derived from an EMBL/GenBank/DDBJ whole genome shotgun (WGS) entry which is preliminary data.</text>
</comment>
<organism evidence="1 2">
    <name type="scientific">Hibiscus sabdariffa</name>
    <name type="common">roselle</name>
    <dbReference type="NCBI Taxonomy" id="183260"/>
    <lineage>
        <taxon>Eukaryota</taxon>
        <taxon>Viridiplantae</taxon>
        <taxon>Streptophyta</taxon>
        <taxon>Embryophyta</taxon>
        <taxon>Tracheophyta</taxon>
        <taxon>Spermatophyta</taxon>
        <taxon>Magnoliopsida</taxon>
        <taxon>eudicotyledons</taxon>
        <taxon>Gunneridae</taxon>
        <taxon>Pentapetalae</taxon>
        <taxon>rosids</taxon>
        <taxon>malvids</taxon>
        <taxon>Malvales</taxon>
        <taxon>Malvaceae</taxon>
        <taxon>Malvoideae</taxon>
        <taxon>Hibiscus</taxon>
    </lineage>
</organism>